<dbReference type="EMBL" id="JABUFE010000009">
    <property type="protein sequence ID" value="NSX55910.1"/>
    <property type="molecule type" value="Genomic_DNA"/>
</dbReference>
<evidence type="ECO:0000313" key="2">
    <source>
        <dbReference type="Proteomes" id="UP000777935"/>
    </source>
</evidence>
<keyword evidence="2" id="KW-1185">Reference proteome</keyword>
<accession>A0ABX2IUB3</accession>
<comment type="caution">
    <text evidence="1">The sequence shown here is derived from an EMBL/GenBank/DDBJ whole genome shotgun (WGS) entry which is preliminary data.</text>
</comment>
<dbReference type="RefSeq" id="WP_174139065.1">
    <property type="nucleotide sequence ID" value="NZ_JABUFE010000009.1"/>
</dbReference>
<organism evidence="1 2">
    <name type="scientific">Parasulfitobacter algicola</name>
    <dbReference type="NCBI Taxonomy" id="2614809"/>
    <lineage>
        <taxon>Bacteria</taxon>
        <taxon>Pseudomonadati</taxon>
        <taxon>Pseudomonadota</taxon>
        <taxon>Alphaproteobacteria</taxon>
        <taxon>Rhodobacterales</taxon>
        <taxon>Roseobacteraceae</taxon>
        <taxon>Parasulfitobacter</taxon>
    </lineage>
</organism>
<reference evidence="1 2" key="1">
    <citation type="submission" date="2020-06" db="EMBL/GenBank/DDBJ databases">
        <title>Sulfitobacter algicola sp. nov., isolated from green algae.</title>
        <authorList>
            <person name="Wang C."/>
        </authorList>
    </citation>
    <scope>NUCLEOTIDE SEQUENCE [LARGE SCALE GENOMIC DNA]</scope>
    <source>
        <strain evidence="1 2">1151</strain>
    </source>
</reference>
<protein>
    <submittedName>
        <fullName evidence="1">Uncharacterized protein</fullName>
    </submittedName>
</protein>
<gene>
    <name evidence="1" type="ORF">HRQ87_13975</name>
</gene>
<proteinExistence type="predicted"/>
<dbReference type="Proteomes" id="UP000777935">
    <property type="component" value="Unassembled WGS sequence"/>
</dbReference>
<sequence>MNKAVAITGVIAVVAVAAVAFYMVDIDQTEEARLPDVSIDIEGGQIPEYEAEVGSISVGETTVEVEVPEVQVTTNTEEVTIPTLNVSPPSND</sequence>
<evidence type="ECO:0000313" key="1">
    <source>
        <dbReference type="EMBL" id="NSX55910.1"/>
    </source>
</evidence>
<name>A0ABX2IUB3_9RHOB</name>